<dbReference type="CDD" id="cd00118">
    <property type="entry name" value="LysM"/>
    <property type="match status" value="2"/>
</dbReference>
<evidence type="ECO:0000256" key="2">
    <source>
        <dbReference type="ARBA" id="ARBA00023026"/>
    </source>
</evidence>
<feature type="chain" id="PRO_5034609981" description="LysM domain-containing protein" evidence="4">
    <location>
        <begin position="21"/>
        <end position="234"/>
    </location>
</feature>
<feature type="domain" description="LysM" evidence="5">
    <location>
        <begin position="83"/>
        <end position="129"/>
    </location>
</feature>
<evidence type="ECO:0000313" key="7">
    <source>
        <dbReference type="Proteomes" id="UP000521872"/>
    </source>
</evidence>
<dbReference type="Proteomes" id="UP000521872">
    <property type="component" value="Unassembled WGS sequence"/>
</dbReference>
<dbReference type="EMBL" id="JAACJL010000059">
    <property type="protein sequence ID" value="KAF4609875.1"/>
    <property type="molecule type" value="Genomic_DNA"/>
</dbReference>
<reference evidence="6 7" key="1">
    <citation type="submission" date="2019-12" db="EMBL/GenBank/DDBJ databases">
        <authorList>
            <person name="Floudas D."/>
            <person name="Bentzer J."/>
            <person name="Ahren D."/>
            <person name="Johansson T."/>
            <person name="Persson P."/>
            <person name="Tunlid A."/>
        </authorList>
    </citation>
    <scope>NUCLEOTIDE SEQUENCE [LARGE SCALE GENOMIC DNA]</scope>
    <source>
        <strain evidence="6 7">CBS 102.39</strain>
    </source>
</reference>
<feature type="compositionally biased region" description="Acidic residues" evidence="3">
    <location>
        <begin position="212"/>
        <end position="234"/>
    </location>
</feature>
<name>A0A8H4QEZ1_9AGAR</name>
<gene>
    <name evidence="6" type="ORF">D9613_010418</name>
</gene>
<keyword evidence="4" id="KW-0732">Signal</keyword>
<feature type="region of interest" description="Disordered" evidence="3">
    <location>
        <begin position="149"/>
        <end position="234"/>
    </location>
</feature>
<proteinExistence type="predicted"/>
<dbReference type="InterPro" id="IPR036779">
    <property type="entry name" value="LysM_dom_sf"/>
</dbReference>
<evidence type="ECO:0000256" key="3">
    <source>
        <dbReference type="SAM" id="MobiDB-lite"/>
    </source>
</evidence>
<feature type="compositionally biased region" description="Acidic residues" evidence="3">
    <location>
        <begin position="191"/>
        <end position="202"/>
    </location>
</feature>
<protein>
    <recommendedName>
        <fullName evidence="5">LysM domain-containing protein</fullName>
    </recommendedName>
</protein>
<feature type="signal peptide" evidence="4">
    <location>
        <begin position="1"/>
        <end position="20"/>
    </location>
</feature>
<dbReference type="InterPro" id="IPR052210">
    <property type="entry name" value="LysM1-like"/>
</dbReference>
<dbReference type="InterPro" id="IPR018392">
    <property type="entry name" value="LysM"/>
</dbReference>
<dbReference type="Gene3D" id="3.10.350.10">
    <property type="entry name" value="LysM domain"/>
    <property type="match status" value="2"/>
</dbReference>
<dbReference type="PROSITE" id="PS51782">
    <property type="entry name" value="LYSM"/>
    <property type="match status" value="2"/>
</dbReference>
<keyword evidence="1" id="KW-0147">Chitin-binding</keyword>
<keyword evidence="7" id="KW-1185">Reference proteome</keyword>
<feature type="compositionally biased region" description="Low complexity" evidence="3">
    <location>
        <begin position="158"/>
        <end position="184"/>
    </location>
</feature>
<dbReference type="SMART" id="SM00257">
    <property type="entry name" value="LysM"/>
    <property type="match status" value="2"/>
</dbReference>
<comment type="caution">
    <text evidence="6">The sequence shown here is derived from an EMBL/GenBank/DDBJ whole genome shotgun (WGS) entry which is preliminary data.</text>
</comment>
<organism evidence="6 7">
    <name type="scientific">Agrocybe pediades</name>
    <dbReference type="NCBI Taxonomy" id="84607"/>
    <lineage>
        <taxon>Eukaryota</taxon>
        <taxon>Fungi</taxon>
        <taxon>Dikarya</taxon>
        <taxon>Basidiomycota</taxon>
        <taxon>Agaricomycotina</taxon>
        <taxon>Agaricomycetes</taxon>
        <taxon>Agaricomycetidae</taxon>
        <taxon>Agaricales</taxon>
        <taxon>Agaricineae</taxon>
        <taxon>Strophariaceae</taxon>
        <taxon>Agrocybe</taxon>
    </lineage>
</organism>
<dbReference type="PANTHER" id="PTHR34997">
    <property type="entry name" value="AM15"/>
    <property type="match status" value="1"/>
</dbReference>
<evidence type="ECO:0000259" key="5">
    <source>
        <dbReference type="PROSITE" id="PS51782"/>
    </source>
</evidence>
<evidence type="ECO:0000256" key="4">
    <source>
        <dbReference type="SAM" id="SignalP"/>
    </source>
</evidence>
<dbReference type="AlphaFoldDB" id="A0A8H4QEZ1"/>
<keyword evidence="2" id="KW-0843">Virulence</keyword>
<dbReference type="GO" id="GO:0008061">
    <property type="term" value="F:chitin binding"/>
    <property type="evidence" value="ECO:0007669"/>
    <property type="project" value="UniProtKB-KW"/>
</dbReference>
<dbReference type="SUPFAM" id="SSF54106">
    <property type="entry name" value="LysM domain"/>
    <property type="match status" value="2"/>
</dbReference>
<evidence type="ECO:0000313" key="6">
    <source>
        <dbReference type="EMBL" id="KAF4609875.1"/>
    </source>
</evidence>
<dbReference type="PANTHER" id="PTHR34997:SF1">
    <property type="entry name" value="PEPTIDOGLYCAN-BINDING LYSIN DOMAIN"/>
    <property type="match status" value="1"/>
</dbReference>
<sequence length="234" mass="24585">MFSQLLAVAVLAFSAQSAVAASDCSRTYTIQAGDYCDKISQAHNVSTYQLAVSNKGKYKSDCTDLRIGGELCLALKPEEDCKETYIVSPGDNCLQVASNHGLNFTILRENNPQIDEECSNIYVGEVLCVAKSVQVTPIPADGVTVPAPGASSSVLSSTPVRTPTAVPTHVAAPAATTTTKAAPASIAKGSDDDDTCEDDDSSSNDSGKNNDNDDDCEDDSADDDDEDLPFCDEL</sequence>
<feature type="domain" description="LysM" evidence="5">
    <location>
        <begin position="26"/>
        <end position="73"/>
    </location>
</feature>
<dbReference type="Pfam" id="PF01476">
    <property type="entry name" value="LysM"/>
    <property type="match status" value="2"/>
</dbReference>
<accession>A0A8H4QEZ1</accession>
<evidence type="ECO:0000256" key="1">
    <source>
        <dbReference type="ARBA" id="ARBA00022669"/>
    </source>
</evidence>